<sequence length="47" mass="5261">MLVSGEMLALAASYQLQGRHNEASVLLEQCRQLLGTMPDNWRTHGHP</sequence>
<name>A0A7L6AW63_9GAMM</name>
<keyword evidence="2" id="KW-1185">Reference proteome</keyword>
<dbReference type="KEGG" id="this:HZT40_19570"/>
<evidence type="ECO:0000313" key="2">
    <source>
        <dbReference type="Proteomes" id="UP000510621"/>
    </source>
</evidence>
<dbReference type="AlphaFoldDB" id="A0A7L6AW63"/>
<dbReference type="Proteomes" id="UP000510621">
    <property type="component" value="Chromosome"/>
</dbReference>
<gene>
    <name evidence="1" type="ORF">HZT40_19570</name>
</gene>
<proteinExistence type="predicted"/>
<protein>
    <recommendedName>
        <fullName evidence="3">Tetratricopeptide repeat protein</fullName>
    </recommendedName>
</protein>
<evidence type="ECO:0000313" key="1">
    <source>
        <dbReference type="EMBL" id="QLQ33434.1"/>
    </source>
</evidence>
<accession>A0A7L6AW63</accession>
<dbReference type="EMBL" id="CP059265">
    <property type="protein sequence ID" value="QLQ33434.1"/>
    <property type="molecule type" value="Genomic_DNA"/>
</dbReference>
<reference evidence="1" key="1">
    <citation type="submission" date="2020-06" db="EMBL/GenBank/DDBJ databases">
        <title>Analysis procedures for assessing recovery of high quality, complete, closed genomes from Nanopore long read metagenome sequencing.</title>
        <authorList>
            <person name="Bessarab I."/>
            <person name="Arumugam K."/>
            <person name="Haryono M."/>
            <person name="Liu X."/>
            <person name="Roy S."/>
            <person name="Zuniga-Montanez R.E."/>
            <person name="Qiu G."/>
            <person name="Drautz-Moses D.I."/>
            <person name="Law Y.Y."/>
            <person name="Wuertz S."/>
            <person name="Lauro F.M."/>
            <person name="Huson D.H."/>
            <person name="Williams R.B."/>
        </authorList>
    </citation>
    <scope>NUCLEOTIDE SEQUENCE [LARGE SCALE GENOMIC DNA]</scope>
    <source>
        <strain evidence="1">SSD2</strain>
    </source>
</reference>
<organism evidence="1 2">
    <name type="scientific">Candidatus Thiothrix singaporensis</name>
    <dbReference type="NCBI Taxonomy" id="2799669"/>
    <lineage>
        <taxon>Bacteria</taxon>
        <taxon>Pseudomonadati</taxon>
        <taxon>Pseudomonadota</taxon>
        <taxon>Gammaproteobacteria</taxon>
        <taxon>Thiotrichales</taxon>
        <taxon>Thiotrichaceae</taxon>
        <taxon>Thiothrix</taxon>
    </lineage>
</organism>
<evidence type="ECO:0008006" key="3">
    <source>
        <dbReference type="Google" id="ProtNLM"/>
    </source>
</evidence>